<keyword evidence="3" id="KW-1185">Reference proteome</keyword>
<dbReference type="AlphaFoldDB" id="A0A0C3PJ83"/>
<reference evidence="2 3" key="1">
    <citation type="submission" date="2014-04" db="EMBL/GenBank/DDBJ databases">
        <authorList>
            <consortium name="DOE Joint Genome Institute"/>
            <person name="Kuo A."/>
            <person name="Kohler A."/>
            <person name="Costa M.D."/>
            <person name="Nagy L.G."/>
            <person name="Floudas D."/>
            <person name="Copeland A."/>
            <person name="Barry K.W."/>
            <person name="Cichocki N."/>
            <person name="Veneault-Fourrey C."/>
            <person name="LaButti K."/>
            <person name="Lindquist E.A."/>
            <person name="Lipzen A."/>
            <person name="Lundell T."/>
            <person name="Morin E."/>
            <person name="Murat C."/>
            <person name="Sun H."/>
            <person name="Tunlid A."/>
            <person name="Henrissat B."/>
            <person name="Grigoriev I.V."/>
            <person name="Hibbett D.S."/>
            <person name="Martin F."/>
            <person name="Nordberg H.P."/>
            <person name="Cantor M.N."/>
            <person name="Hua S.X."/>
        </authorList>
    </citation>
    <scope>NUCLEOTIDE SEQUENCE [LARGE SCALE GENOMIC DNA]</scope>
    <source>
        <strain evidence="2 3">Marx 270</strain>
    </source>
</reference>
<reference evidence="3" key="2">
    <citation type="submission" date="2015-01" db="EMBL/GenBank/DDBJ databases">
        <title>Evolutionary Origins and Diversification of the Mycorrhizal Mutualists.</title>
        <authorList>
            <consortium name="DOE Joint Genome Institute"/>
            <consortium name="Mycorrhizal Genomics Consortium"/>
            <person name="Kohler A."/>
            <person name="Kuo A."/>
            <person name="Nagy L.G."/>
            <person name="Floudas D."/>
            <person name="Copeland A."/>
            <person name="Barry K.W."/>
            <person name="Cichocki N."/>
            <person name="Veneault-Fourrey C."/>
            <person name="LaButti K."/>
            <person name="Lindquist E.A."/>
            <person name="Lipzen A."/>
            <person name="Lundell T."/>
            <person name="Morin E."/>
            <person name="Murat C."/>
            <person name="Riley R."/>
            <person name="Ohm R."/>
            <person name="Sun H."/>
            <person name="Tunlid A."/>
            <person name="Henrissat B."/>
            <person name="Grigoriev I.V."/>
            <person name="Hibbett D.S."/>
            <person name="Martin F."/>
        </authorList>
    </citation>
    <scope>NUCLEOTIDE SEQUENCE [LARGE SCALE GENOMIC DNA]</scope>
    <source>
        <strain evidence="3">Marx 270</strain>
    </source>
</reference>
<dbReference type="HOGENOM" id="CLU_1461888_0_0_1"/>
<keyword evidence="1" id="KW-0732">Signal</keyword>
<accession>A0A0C3PJ83</accession>
<protein>
    <recommendedName>
        <fullName evidence="4">Secreted protein</fullName>
    </recommendedName>
</protein>
<evidence type="ECO:0000313" key="2">
    <source>
        <dbReference type="EMBL" id="KIO14205.1"/>
    </source>
</evidence>
<dbReference type="Proteomes" id="UP000054217">
    <property type="component" value="Unassembled WGS sequence"/>
</dbReference>
<evidence type="ECO:0000313" key="3">
    <source>
        <dbReference type="Proteomes" id="UP000054217"/>
    </source>
</evidence>
<proteinExistence type="predicted"/>
<name>A0A0C3PJ83_PISTI</name>
<feature type="signal peptide" evidence="1">
    <location>
        <begin position="1"/>
        <end position="23"/>
    </location>
</feature>
<gene>
    <name evidence="2" type="ORF">M404DRAFT_468574</name>
</gene>
<evidence type="ECO:0008006" key="4">
    <source>
        <dbReference type="Google" id="ProtNLM"/>
    </source>
</evidence>
<dbReference type="EMBL" id="KN831945">
    <property type="protein sequence ID" value="KIO14205.1"/>
    <property type="molecule type" value="Genomic_DNA"/>
</dbReference>
<feature type="chain" id="PRO_5002167980" description="Secreted protein" evidence="1">
    <location>
        <begin position="24"/>
        <end position="185"/>
    </location>
</feature>
<organism evidence="2 3">
    <name type="scientific">Pisolithus tinctorius Marx 270</name>
    <dbReference type="NCBI Taxonomy" id="870435"/>
    <lineage>
        <taxon>Eukaryota</taxon>
        <taxon>Fungi</taxon>
        <taxon>Dikarya</taxon>
        <taxon>Basidiomycota</taxon>
        <taxon>Agaricomycotina</taxon>
        <taxon>Agaricomycetes</taxon>
        <taxon>Agaricomycetidae</taxon>
        <taxon>Boletales</taxon>
        <taxon>Sclerodermatineae</taxon>
        <taxon>Pisolithaceae</taxon>
        <taxon>Pisolithus</taxon>
    </lineage>
</organism>
<evidence type="ECO:0000256" key="1">
    <source>
        <dbReference type="SAM" id="SignalP"/>
    </source>
</evidence>
<dbReference type="InParanoid" id="A0A0C3PJ83"/>
<sequence length="185" mass="20546">MSAEVHSAMMIVCTCVCAGFAISDLDGRTDGQEGGGGHCPASSPLAIIRAPKKIYHCQLRATMGEEVGSKKKSNQWRRTTTSRTFHQRSLTLYITRCWSMASTARHAHATQRYRILVRPTPCHSSPENRQYSKSTDEFYLVSPGHDGLISMKHELPGSVSCRSGWTMTRRTLGHTVQAAGARQHW</sequence>